<keyword evidence="1" id="KW-0472">Membrane</keyword>
<evidence type="ECO:0000256" key="1">
    <source>
        <dbReference type="SAM" id="Phobius"/>
    </source>
</evidence>
<dbReference type="AlphaFoldDB" id="A0A0E9LQS6"/>
<keyword evidence="1" id="KW-0812">Transmembrane</keyword>
<sequence length="362" mass="41840">MVCCSFRSGYLFDYDKKNALVNLGVKLFDIRRLGIEFLVSVFIAWLIVALIGSGMERNLLIIRPFLFTVITLVGLCEGIFIFDATISRYYPWHTAVKKRVLALFSFSLVWLPFVVFMATRMARFLFEEHPDKASVNVSVAVTVLVLFSLIYLISLIGFNYHETLKRFIIENERLQREKLELDYLSLQDQLNPHFLFNNISTLMALIPENSDKALNFAGNFADVYRYVLMSSRHKLVTLEDELTFIRSYIAMHQERLGDGLFVTYRISEDELKRKVPTLSLQFLVENAIKHNIVNTKEPLFIEISAKNHLLIVKNNLTPKLSTYSTNTGLGNLKRRIQFLAPDKDLIIRDDIDSFTVKVPTFK</sequence>
<dbReference type="EMBL" id="BAZW01000081">
    <property type="protein sequence ID" value="GAO27653.1"/>
    <property type="molecule type" value="Genomic_DNA"/>
</dbReference>
<reference evidence="3 4" key="1">
    <citation type="journal article" date="2015" name="Microbes Environ.">
        <title>Distribution and evolution of nitrogen fixation genes in the phylum bacteroidetes.</title>
        <authorList>
            <person name="Inoue J."/>
            <person name="Oshima K."/>
            <person name="Suda W."/>
            <person name="Sakamoto M."/>
            <person name="Iino T."/>
            <person name="Noda S."/>
            <person name="Hongoh Y."/>
            <person name="Hattori M."/>
            <person name="Ohkuma M."/>
        </authorList>
    </citation>
    <scope>NUCLEOTIDE SEQUENCE [LARGE SCALE GENOMIC DNA]</scope>
    <source>
        <strain evidence="3">JCM 15548</strain>
    </source>
</reference>
<keyword evidence="1" id="KW-1133">Transmembrane helix</keyword>
<keyword evidence="3" id="KW-0808">Transferase</keyword>
<dbReference type="STRING" id="1236989.JCM15548_14494"/>
<feature type="transmembrane region" description="Helical" evidence="1">
    <location>
        <begin position="139"/>
        <end position="158"/>
    </location>
</feature>
<accession>A0A0E9LQS6</accession>
<evidence type="ECO:0000313" key="3">
    <source>
        <dbReference type="EMBL" id="GAO27653.1"/>
    </source>
</evidence>
<gene>
    <name evidence="3" type="ORF">JCM15548_14494</name>
</gene>
<feature type="transmembrane region" description="Helical" evidence="1">
    <location>
        <begin position="100"/>
        <end position="119"/>
    </location>
</feature>
<name>A0A0E9LQS6_9BACT</name>
<dbReference type="PANTHER" id="PTHR34220">
    <property type="entry name" value="SENSOR HISTIDINE KINASE YPDA"/>
    <property type="match status" value="1"/>
</dbReference>
<feature type="domain" description="Signal transduction histidine kinase internal region" evidence="2">
    <location>
        <begin position="185"/>
        <end position="259"/>
    </location>
</feature>
<organism evidence="3 4">
    <name type="scientific">Geofilum rubicundum JCM 15548</name>
    <dbReference type="NCBI Taxonomy" id="1236989"/>
    <lineage>
        <taxon>Bacteria</taxon>
        <taxon>Pseudomonadati</taxon>
        <taxon>Bacteroidota</taxon>
        <taxon>Bacteroidia</taxon>
        <taxon>Marinilabiliales</taxon>
        <taxon>Marinilabiliaceae</taxon>
        <taxon>Geofilum</taxon>
    </lineage>
</organism>
<dbReference type="GO" id="GO:0016020">
    <property type="term" value="C:membrane"/>
    <property type="evidence" value="ECO:0007669"/>
    <property type="project" value="InterPro"/>
</dbReference>
<evidence type="ECO:0000259" key="2">
    <source>
        <dbReference type="Pfam" id="PF06580"/>
    </source>
</evidence>
<dbReference type="Proteomes" id="UP000032900">
    <property type="component" value="Unassembled WGS sequence"/>
</dbReference>
<evidence type="ECO:0000313" key="4">
    <source>
        <dbReference type="Proteomes" id="UP000032900"/>
    </source>
</evidence>
<keyword evidence="4" id="KW-1185">Reference proteome</keyword>
<comment type="caution">
    <text evidence="3">The sequence shown here is derived from an EMBL/GenBank/DDBJ whole genome shotgun (WGS) entry which is preliminary data.</text>
</comment>
<dbReference type="PANTHER" id="PTHR34220:SF7">
    <property type="entry name" value="SENSOR HISTIDINE KINASE YPDA"/>
    <property type="match status" value="1"/>
</dbReference>
<keyword evidence="3" id="KW-0418">Kinase</keyword>
<protein>
    <submittedName>
        <fullName evidence="3">Putative two-component system sensor protein histidine kinase</fullName>
    </submittedName>
</protein>
<feature type="transmembrane region" description="Helical" evidence="1">
    <location>
        <begin position="33"/>
        <end position="55"/>
    </location>
</feature>
<dbReference type="Pfam" id="PF06580">
    <property type="entry name" value="His_kinase"/>
    <property type="match status" value="1"/>
</dbReference>
<feature type="transmembrane region" description="Helical" evidence="1">
    <location>
        <begin position="61"/>
        <end position="80"/>
    </location>
</feature>
<proteinExistence type="predicted"/>
<dbReference type="InterPro" id="IPR050640">
    <property type="entry name" value="Bact_2-comp_sensor_kinase"/>
</dbReference>
<dbReference type="InterPro" id="IPR010559">
    <property type="entry name" value="Sig_transdc_His_kin_internal"/>
</dbReference>
<dbReference type="GO" id="GO:0000155">
    <property type="term" value="F:phosphorelay sensor kinase activity"/>
    <property type="evidence" value="ECO:0007669"/>
    <property type="project" value="InterPro"/>
</dbReference>